<comment type="similarity">
    <text evidence="3 13">Belongs to the cytochrome P450 family.</text>
</comment>
<keyword evidence="16" id="KW-1185">Reference proteome</keyword>
<keyword evidence="7 14" id="KW-1133">Transmembrane helix</keyword>
<keyword evidence="4 12" id="KW-0349">Heme</keyword>
<dbReference type="PANTHER" id="PTHR24298">
    <property type="entry name" value="FLAVONOID 3'-MONOOXYGENASE-RELATED"/>
    <property type="match status" value="1"/>
</dbReference>
<dbReference type="InterPro" id="IPR051103">
    <property type="entry name" value="Plant_metabolite_P450s"/>
</dbReference>
<dbReference type="Gene3D" id="1.10.630.10">
    <property type="entry name" value="Cytochrome P450"/>
    <property type="match status" value="1"/>
</dbReference>
<evidence type="ECO:0000313" key="16">
    <source>
        <dbReference type="Proteomes" id="UP000467840"/>
    </source>
</evidence>
<evidence type="ECO:0000256" key="7">
    <source>
        <dbReference type="ARBA" id="ARBA00022989"/>
    </source>
</evidence>
<comment type="subcellular location">
    <subcellularLocation>
        <location evidence="2">Membrane</location>
        <topology evidence="2">Single-pass membrane protein</topology>
    </subcellularLocation>
</comment>
<evidence type="ECO:0000256" key="3">
    <source>
        <dbReference type="ARBA" id="ARBA00010617"/>
    </source>
</evidence>
<evidence type="ECO:0008006" key="17">
    <source>
        <dbReference type="Google" id="ProtNLM"/>
    </source>
</evidence>
<evidence type="ECO:0000256" key="4">
    <source>
        <dbReference type="ARBA" id="ARBA00022617"/>
    </source>
</evidence>
<name>A0A6A6KMY1_HEVBR</name>
<proteinExistence type="inferred from homology"/>
<dbReference type="Pfam" id="PF00067">
    <property type="entry name" value="p450"/>
    <property type="match status" value="1"/>
</dbReference>
<evidence type="ECO:0000256" key="14">
    <source>
        <dbReference type="SAM" id="Phobius"/>
    </source>
</evidence>
<sequence length="520" mass="59055">MASSIPMVNNDNAIYYCLLFVSLISTFVVRLLIKTYTNLGSPIRHPPSPPALPIIGHLHLVGAAFPKSFQTLARCYGPLMQLRTGSSTFVVASSASTAKEIFKAHDHKFHSRFEMGPTDYNIYKGTGFVTGPYGDYWKFMKKLCITELFAGSQFDRFNRIREQEITNLLKSLMECARKGEICDLKVELETLTNNLICKMAMSKRFSNKDDEAKKMRKMVSEIMKAGAKLGVNEVFGVLKKFDLFGHGKKLQEALWEYDGVMEQIMKDYEESMVDGGENEEKDVMYILLQTYRNTDAEVKLTRTQIKHFILELFMASIDTESAAIQFAMAELINHPNVFKKLRDEIQSIVGSSRRLIKESDVPNLPYLQAIVKESLRLHAPSPIINRECTKDCKINGFDIKAKTKVLINTYAIMRDPDKWHDPDVYIPDRFFVDSTGQFDQSEMEMQRHDFSYLPFGGGRRVCPGLVHAYVLMHTTIGALVQCFDWKVKDGGKIDINIANGFSGAMAPPLLCYPITRINPF</sequence>
<comment type="caution">
    <text evidence="15">The sequence shown here is derived from an EMBL/GenBank/DDBJ whole genome shotgun (WGS) entry which is preliminary data.</text>
</comment>
<evidence type="ECO:0000256" key="6">
    <source>
        <dbReference type="ARBA" id="ARBA00022723"/>
    </source>
</evidence>
<evidence type="ECO:0000256" key="8">
    <source>
        <dbReference type="ARBA" id="ARBA00023002"/>
    </source>
</evidence>
<reference evidence="15 16" key="1">
    <citation type="journal article" date="2020" name="Mol. Plant">
        <title>The Chromosome-Based Rubber Tree Genome Provides New Insights into Spurge Genome Evolution and Rubber Biosynthesis.</title>
        <authorList>
            <person name="Liu J."/>
            <person name="Shi C."/>
            <person name="Shi C.C."/>
            <person name="Li W."/>
            <person name="Zhang Q.J."/>
            <person name="Zhang Y."/>
            <person name="Li K."/>
            <person name="Lu H.F."/>
            <person name="Shi C."/>
            <person name="Zhu S.T."/>
            <person name="Xiao Z.Y."/>
            <person name="Nan H."/>
            <person name="Yue Y."/>
            <person name="Zhu X.G."/>
            <person name="Wu Y."/>
            <person name="Hong X.N."/>
            <person name="Fan G.Y."/>
            <person name="Tong Y."/>
            <person name="Zhang D."/>
            <person name="Mao C.L."/>
            <person name="Liu Y.L."/>
            <person name="Hao S.J."/>
            <person name="Liu W.Q."/>
            <person name="Lv M.Q."/>
            <person name="Zhang H.B."/>
            <person name="Liu Y."/>
            <person name="Hu-Tang G.R."/>
            <person name="Wang J.P."/>
            <person name="Wang J.H."/>
            <person name="Sun Y.H."/>
            <person name="Ni S.B."/>
            <person name="Chen W.B."/>
            <person name="Zhang X.C."/>
            <person name="Jiao Y.N."/>
            <person name="Eichler E.E."/>
            <person name="Li G.H."/>
            <person name="Liu X."/>
            <person name="Gao L.Z."/>
        </authorList>
    </citation>
    <scope>NUCLEOTIDE SEQUENCE [LARGE SCALE GENOMIC DNA]</scope>
    <source>
        <strain evidence="16">cv. GT1</strain>
        <tissue evidence="15">Leaf</tissue>
    </source>
</reference>
<evidence type="ECO:0000256" key="5">
    <source>
        <dbReference type="ARBA" id="ARBA00022692"/>
    </source>
</evidence>
<protein>
    <recommendedName>
        <fullName evidence="17">Cytochrome P450</fullName>
    </recommendedName>
</protein>
<dbReference type="PROSITE" id="PS00086">
    <property type="entry name" value="CYTOCHROME_P450"/>
    <property type="match status" value="1"/>
</dbReference>
<feature type="binding site" description="axial binding residue" evidence="12">
    <location>
        <position position="462"/>
    </location>
    <ligand>
        <name>heme</name>
        <dbReference type="ChEBI" id="CHEBI:30413"/>
    </ligand>
    <ligandPart>
        <name>Fe</name>
        <dbReference type="ChEBI" id="CHEBI:18248"/>
    </ligandPart>
</feature>
<keyword evidence="6 12" id="KW-0479">Metal-binding</keyword>
<dbReference type="GO" id="GO:0016020">
    <property type="term" value="C:membrane"/>
    <property type="evidence" value="ECO:0007669"/>
    <property type="project" value="UniProtKB-SubCell"/>
</dbReference>
<evidence type="ECO:0000256" key="9">
    <source>
        <dbReference type="ARBA" id="ARBA00023004"/>
    </source>
</evidence>
<dbReference type="GO" id="GO:0020037">
    <property type="term" value="F:heme binding"/>
    <property type="evidence" value="ECO:0007669"/>
    <property type="project" value="InterPro"/>
</dbReference>
<keyword evidence="9 12" id="KW-0408">Iron</keyword>
<dbReference type="InterPro" id="IPR001128">
    <property type="entry name" value="Cyt_P450"/>
</dbReference>
<dbReference type="InterPro" id="IPR017972">
    <property type="entry name" value="Cyt_P450_CS"/>
</dbReference>
<keyword evidence="10 13" id="KW-0503">Monooxygenase</keyword>
<evidence type="ECO:0000256" key="11">
    <source>
        <dbReference type="ARBA" id="ARBA00023136"/>
    </source>
</evidence>
<evidence type="ECO:0000313" key="15">
    <source>
        <dbReference type="EMBL" id="KAF2289446.1"/>
    </source>
</evidence>
<comment type="cofactor">
    <cofactor evidence="1 12">
        <name>heme</name>
        <dbReference type="ChEBI" id="CHEBI:30413"/>
    </cofactor>
</comment>
<dbReference type="InterPro" id="IPR002401">
    <property type="entry name" value="Cyt_P450_E_grp-I"/>
</dbReference>
<dbReference type="FunFam" id="1.10.630.10:FF:000019">
    <property type="entry name" value="Cytochrome P450 family protein"/>
    <property type="match status" value="1"/>
</dbReference>
<evidence type="ECO:0000256" key="1">
    <source>
        <dbReference type="ARBA" id="ARBA00001971"/>
    </source>
</evidence>
<keyword evidence="8 13" id="KW-0560">Oxidoreductase</keyword>
<dbReference type="PANTHER" id="PTHR24298:SF743">
    <property type="entry name" value="CYTOCHROME P450 93A2-LIKE"/>
    <property type="match status" value="1"/>
</dbReference>
<dbReference type="InterPro" id="IPR036396">
    <property type="entry name" value="Cyt_P450_sf"/>
</dbReference>
<organism evidence="15 16">
    <name type="scientific">Hevea brasiliensis</name>
    <name type="common">Para rubber tree</name>
    <name type="synonym">Siphonia brasiliensis</name>
    <dbReference type="NCBI Taxonomy" id="3981"/>
    <lineage>
        <taxon>Eukaryota</taxon>
        <taxon>Viridiplantae</taxon>
        <taxon>Streptophyta</taxon>
        <taxon>Embryophyta</taxon>
        <taxon>Tracheophyta</taxon>
        <taxon>Spermatophyta</taxon>
        <taxon>Magnoliopsida</taxon>
        <taxon>eudicotyledons</taxon>
        <taxon>Gunneridae</taxon>
        <taxon>Pentapetalae</taxon>
        <taxon>rosids</taxon>
        <taxon>fabids</taxon>
        <taxon>Malpighiales</taxon>
        <taxon>Euphorbiaceae</taxon>
        <taxon>Crotonoideae</taxon>
        <taxon>Micrandreae</taxon>
        <taxon>Hevea</taxon>
    </lineage>
</organism>
<dbReference type="PRINTS" id="PR00385">
    <property type="entry name" value="P450"/>
</dbReference>
<feature type="transmembrane region" description="Helical" evidence="14">
    <location>
        <begin position="13"/>
        <end position="33"/>
    </location>
</feature>
<keyword evidence="5 14" id="KW-0812">Transmembrane</keyword>
<dbReference type="Proteomes" id="UP000467840">
    <property type="component" value="Chromosome 8"/>
</dbReference>
<keyword evidence="11 14" id="KW-0472">Membrane</keyword>
<dbReference type="SUPFAM" id="SSF48264">
    <property type="entry name" value="Cytochrome P450"/>
    <property type="match status" value="1"/>
</dbReference>
<dbReference type="GO" id="GO:0016709">
    <property type="term" value="F:oxidoreductase activity, acting on paired donors, with incorporation or reduction of molecular oxygen, NAD(P)H as one donor, and incorporation of one atom of oxygen"/>
    <property type="evidence" value="ECO:0007669"/>
    <property type="project" value="TreeGrafter"/>
</dbReference>
<evidence type="ECO:0000256" key="2">
    <source>
        <dbReference type="ARBA" id="ARBA00004167"/>
    </source>
</evidence>
<dbReference type="AlphaFoldDB" id="A0A6A6KMY1"/>
<dbReference type="PRINTS" id="PR00463">
    <property type="entry name" value="EP450I"/>
</dbReference>
<gene>
    <name evidence="15" type="ORF">GH714_036237</name>
</gene>
<accession>A0A6A6KMY1</accession>
<evidence type="ECO:0000256" key="12">
    <source>
        <dbReference type="PIRSR" id="PIRSR602401-1"/>
    </source>
</evidence>
<evidence type="ECO:0000256" key="13">
    <source>
        <dbReference type="RuleBase" id="RU000461"/>
    </source>
</evidence>
<dbReference type="GO" id="GO:0005506">
    <property type="term" value="F:iron ion binding"/>
    <property type="evidence" value="ECO:0007669"/>
    <property type="project" value="InterPro"/>
</dbReference>
<dbReference type="EMBL" id="JAAGAX010000016">
    <property type="protein sequence ID" value="KAF2289446.1"/>
    <property type="molecule type" value="Genomic_DNA"/>
</dbReference>
<evidence type="ECO:0000256" key="10">
    <source>
        <dbReference type="ARBA" id="ARBA00023033"/>
    </source>
</evidence>